<name>A0ABU3Q1F2_9ACTN</name>
<organism evidence="3 4">
    <name type="scientific">Nocardioides imazamoxiresistens</name>
    <dbReference type="NCBI Taxonomy" id="3231893"/>
    <lineage>
        <taxon>Bacteria</taxon>
        <taxon>Bacillati</taxon>
        <taxon>Actinomycetota</taxon>
        <taxon>Actinomycetes</taxon>
        <taxon>Propionibacteriales</taxon>
        <taxon>Nocardioidaceae</taxon>
        <taxon>Nocardioides</taxon>
    </lineage>
</organism>
<dbReference type="Proteomes" id="UP001268542">
    <property type="component" value="Unassembled WGS sequence"/>
</dbReference>
<feature type="region of interest" description="Disordered" evidence="1">
    <location>
        <begin position="28"/>
        <end position="58"/>
    </location>
</feature>
<accession>A0ABU3Q1F2</accession>
<proteinExistence type="predicted"/>
<keyword evidence="2" id="KW-0732">Signal</keyword>
<feature type="chain" id="PRO_5047022755" description="Lipoprotein" evidence="2">
    <location>
        <begin position="23"/>
        <end position="260"/>
    </location>
</feature>
<evidence type="ECO:0008006" key="5">
    <source>
        <dbReference type="Google" id="ProtNLM"/>
    </source>
</evidence>
<feature type="signal peptide" evidence="2">
    <location>
        <begin position="1"/>
        <end position="22"/>
    </location>
</feature>
<evidence type="ECO:0000313" key="4">
    <source>
        <dbReference type="Proteomes" id="UP001268542"/>
    </source>
</evidence>
<reference evidence="3 4" key="1">
    <citation type="submission" date="2023-08" db="EMBL/GenBank/DDBJ databases">
        <title>Nocardioides seae sp. nov., a bacterium isolated from a soil.</title>
        <authorList>
            <person name="Wang X."/>
        </authorList>
    </citation>
    <scope>NUCLEOTIDE SEQUENCE [LARGE SCALE GENOMIC DNA]</scope>
    <source>
        <strain evidence="3 4">YZH12</strain>
    </source>
</reference>
<evidence type="ECO:0000256" key="1">
    <source>
        <dbReference type="SAM" id="MobiDB-lite"/>
    </source>
</evidence>
<dbReference type="EMBL" id="JAVYII010000011">
    <property type="protein sequence ID" value="MDT9595344.1"/>
    <property type="molecule type" value="Genomic_DNA"/>
</dbReference>
<evidence type="ECO:0000256" key="2">
    <source>
        <dbReference type="SAM" id="SignalP"/>
    </source>
</evidence>
<dbReference type="RefSeq" id="WP_315735980.1">
    <property type="nucleotide sequence ID" value="NZ_JAVYII010000011.1"/>
</dbReference>
<sequence>MRHTTRRGPRRVAALIGTAALATTVLVGCGGDGDDDGDEGGDGGSGSSQTEDADEEPFADLEATEVVDLGLETLDDAESLRIVGTVEEDGGEVELDVQVDREGSCTGTVGIFGGQMDVRAVDGQQWVRADAAFYEAISGGDPEAAVIIPQVADRWVIGETTDDLVEFCDVDALLDEFADGELDSAEKGEVVETDAGDALEVLGTSGGDDVVVQVLVDDPTYAVGFSGPGVELTGSDFDEPVEVEEPPADEVVDPAELGLG</sequence>
<feature type="compositionally biased region" description="Acidic residues" evidence="1">
    <location>
        <begin position="236"/>
        <end position="253"/>
    </location>
</feature>
<feature type="region of interest" description="Disordered" evidence="1">
    <location>
        <begin position="234"/>
        <end position="260"/>
    </location>
</feature>
<gene>
    <name evidence="3" type="ORF">RDV89_19810</name>
</gene>
<feature type="compositionally biased region" description="Acidic residues" evidence="1">
    <location>
        <begin position="32"/>
        <end position="41"/>
    </location>
</feature>
<keyword evidence="4" id="KW-1185">Reference proteome</keyword>
<evidence type="ECO:0000313" key="3">
    <source>
        <dbReference type="EMBL" id="MDT9595344.1"/>
    </source>
</evidence>
<dbReference type="Gene3D" id="2.50.20.20">
    <property type="match status" value="1"/>
</dbReference>
<comment type="caution">
    <text evidence="3">The sequence shown here is derived from an EMBL/GenBank/DDBJ whole genome shotgun (WGS) entry which is preliminary data.</text>
</comment>
<dbReference type="PROSITE" id="PS51257">
    <property type="entry name" value="PROKAR_LIPOPROTEIN"/>
    <property type="match status" value="1"/>
</dbReference>
<protein>
    <recommendedName>
        <fullName evidence="5">Lipoprotein</fullName>
    </recommendedName>
</protein>